<proteinExistence type="predicted"/>
<sequence length="50" mass="5759">MTRHDGLSAFDRLTPFSLLLPLPQGCRHLRAGTTSEIEVYRLLTNDPYER</sequence>
<accession>A0ABU3Q1M9</accession>
<comment type="caution">
    <text evidence="1">The sequence shown here is derived from an EMBL/GenBank/DDBJ whole genome shotgun (WGS) entry which is preliminary data.</text>
</comment>
<organism evidence="1 2">
    <name type="scientific">Sphingosinicella rhizophila</name>
    <dbReference type="NCBI Taxonomy" id="3050082"/>
    <lineage>
        <taxon>Bacteria</taxon>
        <taxon>Pseudomonadati</taxon>
        <taxon>Pseudomonadota</taxon>
        <taxon>Alphaproteobacteria</taxon>
        <taxon>Sphingomonadales</taxon>
        <taxon>Sphingosinicellaceae</taxon>
        <taxon>Sphingosinicella</taxon>
    </lineage>
</organism>
<evidence type="ECO:0000313" key="1">
    <source>
        <dbReference type="EMBL" id="MDT9597337.1"/>
    </source>
</evidence>
<evidence type="ECO:0000313" key="2">
    <source>
        <dbReference type="Proteomes" id="UP001259572"/>
    </source>
</evidence>
<keyword evidence="2" id="KW-1185">Reference proteome</keyword>
<dbReference type="Proteomes" id="UP001259572">
    <property type="component" value="Unassembled WGS sequence"/>
</dbReference>
<reference evidence="1 2" key="1">
    <citation type="submission" date="2023-05" db="EMBL/GenBank/DDBJ databases">
        <authorList>
            <person name="Guo Y."/>
        </authorList>
    </citation>
    <scope>NUCLEOTIDE SEQUENCE [LARGE SCALE GENOMIC DNA]</scope>
    <source>
        <strain evidence="1 2">GR2756</strain>
    </source>
</reference>
<name>A0ABU3Q1M9_9SPHN</name>
<dbReference type="EMBL" id="JAVUPU010000001">
    <property type="protein sequence ID" value="MDT9597337.1"/>
    <property type="molecule type" value="Genomic_DNA"/>
</dbReference>
<protein>
    <submittedName>
        <fullName evidence="1">Uncharacterized protein</fullName>
    </submittedName>
</protein>
<dbReference type="RefSeq" id="WP_315722477.1">
    <property type="nucleotide sequence ID" value="NZ_JAVUPU010000001.1"/>
</dbReference>
<gene>
    <name evidence="1" type="ORF">RQX22_00035</name>
</gene>